<keyword evidence="2" id="KW-0732">Signal</keyword>
<proteinExistence type="predicted"/>
<dbReference type="AlphaFoldDB" id="A0A7W7PKL9"/>
<protein>
    <submittedName>
        <fullName evidence="3">Uncharacterized protein</fullName>
    </submittedName>
</protein>
<feature type="signal peptide" evidence="2">
    <location>
        <begin position="1"/>
        <end position="27"/>
    </location>
</feature>
<gene>
    <name evidence="3" type="ORF">FHS39_000920</name>
</gene>
<reference evidence="3 4" key="1">
    <citation type="submission" date="2020-08" db="EMBL/GenBank/DDBJ databases">
        <title>Genomic Encyclopedia of Type Strains, Phase III (KMG-III): the genomes of soil and plant-associated and newly described type strains.</title>
        <authorList>
            <person name="Whitman W."/>
        </authorList>
    </citation>
    <scope>NUCLEOTIDE SEQUENCE [LARGE SCALE GENOMIC DNA]</scope>
    <source>
        <strain evidence="3 4">CECT 3266</strain>
    </source>
</reference>
<evidence type="ECO:0000256" key="1">
    <source>
        <dbReference type="SAM" id="MobiDB-lite"/>
    </source>
</evidence>
<dbReference type="EMBL" id="JACHJH010000001">
    <property type="protein sequence ID" value="MBB4891920.1"/>
    <property type="molecule type" value="Genomic_DNA"/>
</dbReference>
<feature type="compositionally biased region" description="Basic and acidic residues" evidence="1">
    <location>
        <begin position="28"/>
        <end position="38"/>
    </location>
</feature>
<accession>A0A7W7PKL9</accession>
<evidence type="ECO:0000313" key="3">
    <source>
        <dbReference type="EMBL" id="MBB4891920.1"/>
    </source>
</evidence>
<dbReference type="Proteomes" id="UP000556084">
    <property type="component" value="Unassembled WGS sequence"/>
</dbReference>
<keyword evidence="4" id="KW-1185">Reference proteome</keyword>
<sequence>MKRTALFALPALMAAALALPSTGSGHAAARDVPPRTDKSCGNPVGLPVSETFTPQRTITMYSPAFHSPDTRTLNVDLAGELDDPSGSPALGSVGVQVFQCCDVRDSEIMPQVIGSIGPAGSPAHKSASTSLANKCTIPTKFNNEYVYYLRLRVADSTDAVRLSYSAT</sequence>
<feature type="region of interest" description="Disordered" evidence="1">
    <location>
        <begin position="23"/>
        <end position="48"/>
    </location>
</feature>
<evidence type="ECO:0000256" key="2">
    <source>
        <dbReference type="SAM" id="SignalP"/>
    </source>
</evidence>
<name>A0A7W7PKL9_9ACTN</name>
<evidence type="ECO:0000313" key="4">
    <source>
        <dbReference type="Proteomes" id="UP000556084"/>
    </source>
</evidence>
<organism evidence="3 4">
    <name type="scientific">Streptomyces olivoverticillatus</name>
    <dbReference type="NCBI Taxonomy" id="66427"/>
    <lineage>
        <taxon>Bacteria</taxon>
        <taxon>Bacillati</taxon>
        <taxon>Actinomycetota</taxon>
        <taxon>Actinomycetes</taxon>
        <taxon>Kitasatosporales</taxon>
        <taxon>Streptomycetaceae</taxon>
        <taxon>Streptomyces</taxon>
    </lineage>
</organism>
<comment type="caution">
    <text evidence="3">The sequence shown here is derived from an EMBL/GenBank/DDBJ whole genome shotgun (WGS) entry which is preliminary data.</text>
</comment>
<feature type="chain" id="PRO_5038734634" evidence="2">
    <location>
        <begin position="28"/>
        <end position="167"/>
    </location>
</feature>
<dbReference type="RefSeq" id="WP_184346415.1">
    <property type="nucleotide sequence ID" value="NZ_JACHJH010000001.1"/>
</dbReference>